<reference evidence="2" key="1">
    <citation type="submission" date="2020-06" db="EMBL/GenBank/DDBJ databases">
        <authorList>
            <consortium name="Plant Systems Biology data submission"/>
        </authorList>
    </citation>
    <scope>NUCLEOTIDE SEQUENCE</scope>
    <source>
        <strain evidence="2">D6</strain>
    </source>
</reference>
<gene>
    <name evidence="2" type="ORF">SEMRO_1243_G255560.1</name>
</gene>
<feature type="region of interest" description="Disordered" evidence="1">
    <location>
        <begin position="1"/>
        <end position="27"/>
    </location>
</feature>
<accession>A0A9N8HNQ9</accession>
<protein>
    <submittedName>
        <fullName evidence="2">Uncharacterized protein</fullName>
    </submittedName>
</protein>
<feature type="region of interest" description="Disordered" evidence="1">
    <location>
        <begin position="187"/>
        <end position="212"/>
    </location>
</feature>
<sequence>MADGGEDPSRGMKREREREQDDEMEAAARAVRARNQALIGAPAGNQGLGGIPPGNHAMAVARAMVANQNSFALQQQQRQQQLRTPLLGGSALQLNQLSAPLGGLPPMAGVPNLLGAVGGVQDPAMRNLLLSQMLSGRNQAMHVNPVSTQATGHANPLLQSQAAGLPMAAMGHSQHPTQNHALLLSQHQALQHQQASHSLLNSPTAAVDASKSGATQGAVASVASLPGNTLGQPQAKRNPASKSDEGEPDEDADPGFRPRRDSESGERSLILYVPSDDESLSPFQCLARKHIELFEAQQEDVEAGAQGRNKPIVLGQVGIRCVHCKMLPPNMRARAAVYYPSKLSVLYQACQNIVNLHLPQLCDGVPDDVRSELLSLGKKKSAVGGGKNYWSDAAEILGVRNTDGQGLRFQDSAVDE</sequence>
<evidence type="ECO:0000313" key="2">
    <source>
        <dbReference type="EMBL" id="CAB9521873.1"/>
    </source>
</evidence>
<keyword evidence="3" id="KW-1185">Reference proteome</keyword>
<feature type="region of interest" description="Disordered" evidence="1">
    <location>
        <begin position="224"/>
        <end position="267"/>
    </location>
</feature>
<feature type="compositionally biased region" description="Low complexity" evidence="1">
    <location>
        <begin position="187"/>
        <end position="202"/>
    </location>
</feature>
<dbReference type="Proteomes" id="UP001153069">
    <property type="component" value="Unassembled WGS sequence"/>
</dbReference>
<proteinExistence type="predicted"/>
<comment type="caution">
    <text evidence="2">The sequence shown here is derived from an EMBL/GenBank/DDBJ whole genome shotgun (WGS) entry which is preliminary data.</text>
</comment>
<feature type="compositionally biased region" description="Basic and acidic residues" evidence="1">
    <location>
        <begin position="254"/>
        <end position="266"/>
    </location>
</feature>
<evidence type="ECO:0000256" key="1">
    <source>
        <dbReference type="SAM" id="MobiDB-lite"/>
    </source>
</evidence>
<dbReference type="AlphaFoldDB" id="A0A9N8HNQ9"/>
<dbReference type="EMBL" id="CAICTM010001241">
    <property type="protein sequence ID" value="CAB9521873.1"/>
    <property type="molecule type" value="Genomic_DNA"/>
</dbReference>
<dbReference type="OrthoDB" id="47154at2759"/>
<evidence type="ECO:0000313" key="3">
    <source>
        <dbReference type="Proteomes" id="UP001153069"/>
    </source>
</evidence>
<organism evidence="2 3">
    <name type="scientific">Seminavis robusta</name>
    <dbReference type="NCBI Taxonomy" id="568900"/>
    <lineage>
        <taxon>Eukaryota</taxon>
        <taxon>Sar</taxon>
        <taxon>Stramenopiles</taxon>
        <taxon>Ochrophyta</taxon>
        <taxon>Bacillariophyta</taxon>
        <taxon>Bacillariophyceae</taxon>
        <taxon>Bacillariophycidae</taxon>
        <taxon>Naviculales</taxon>
        <taxon>Naviculaceae</taxon>
        <taxon>Seminavis</taxon>
    </lineage>
</organism>
<feature type="compositionally biased region" description="Basic and acidic residues" evidence="1">
    <location>
        <begin position="7"/>
        <end position="19"/>
    </location>
</feature>
<name>A0A9N8HNQ9_9STRA</name>